<reference evidence="1 2" key="1">
    <citation type="submission" date="2016-11" db="EMBL/GenBank/DDBJ databases">
        <authorList>
            <person name="Jaros S."/>
            <person name="Januszkiewicz K."/>
            <person name="Wedrychowicz H."/>
        </authorList>
    </citation>
    <scope>NUCLEOTIDE SEQUENCE [LARGE SCALE GENOMIC DNA]</scope>
    <source>
        <strain evidence="1 2">DSM 45627</strain>
    </source>
</reference>
<sequence length="164" mass="18707">MRSLVVTVRLDDETQQRFERERARWFPAGRTQVGAHVTLFHAVPGELRDDVETDLHDVTGPPFDVAVTGVRSLGRGAAYVLHSDELTRRHATLQRAWWPHLTRQDRQPFRAHVTVQNKVDPATARRTVAELQAAFAPFPVAALGWSLWRYDGGPWTHLIDVPFR</sequence>
<dbReference type="GO" id="GO:0016874">
    <property type="term" value="F:ligase activity"/>
    <property type="evidence" value="ECO:0007669"/>
    <property type="project" value="UniProtKB-KW"/>
</dbReference>
<dbReference type="Pfam" id="PF13563">
    <property type="entry name" value="2_5_RNA_ligase2"/>
    <property type="match status" value="1"/>
</dbReference>
<dbReference type="RefSeq" id="WP_073392055.1">
    <property type="nucleotide sequence ID" value="NZ_FQVU01000006.1"/>
</dbReference>
<evidence type="ECO:0000313" key="2">
    <source>
        <dbReference type="Proteomes" id="UP000186132"/>
    </source>
</evidence>
<dbReference type="InterPro" id="IPR009097">
    <property type="entry name" value="Cyclic_Pdiesterase"/>
</dbReference>
<dbReference type="AlphaFoldDB" id="A0A1M5SYB7"/>
<dbReference type="STRING" id="1206085.SAMN05443575_3855"/>
<dbReference type="SUPFAM" id="SSF55144">
    <property type="entry name" value="LigT-like"/>
    <property type="match status" value="1"/>
</dbReference>
<accession>A0A1M5SYB7</accession>
<dbReference type="Proteomes" id="UP000186132">
    <property type="component" value="Unassembled WGS sequence"/>
</dbReference>
<dbReference type="EMBL" id="FQVU01000006">
    <property type="protein sequence ID" value="SHH43328.1"/>
    <property type="molecule type" value="Genomic_DNA"/>
</dbReference>
<gene>
    <name evidence="1" type="ORF">SAMN05443575_3855</name>
</gene>
<evidence type="ECO:0000313" key="1">
    <source>
        <dbReference type="EMBL" id="SHH43328.1"/>
    </source>
</evidence>
<name>A0A1M5SYB7_9ACTN</name>
<proteinExistence type="predicted"/>
<protein>
    <submittedName>
        <fullName evidence="1">2'-5' RNA ligase</fullName>
    </submittedName>
</protein>
<keyword evidence="2" id="KW-1185">Reference proteome</keyword>
<dbReference type="Gene3D" id="3.90.1140.10">
    <property type="entry name" value="Cyclic phosphodiesterase"/>
    <property type="match status" value="1"/>
</dbReference>
<keyword evidence="1" id="KW-0436">Ligase</keyword>
<organism evidence="1 2">
    <name type="scientific">Jatrophihabitans endophyticus</name>
    <dbReference type="NCBI Taxonomy" id="1206085"/>
    <lineage>
        <taxon>Bacteria</taxon>
        <taxon>Bacillati</taxon>
        <taxon>Actinomycetota</taxon>
        <taxon>Actinomycetes</taxon>
        <taxon>Jatrophihabitantales</taxon>
        <taxon>Jatrophihabitantaceae</taxon>
        <taxon>Jatrophihabitans</taxon>
    </lineage>
</organism>